<name>A0A8C5BH29_GADMO</name>
<evidence type="ECO:0000256" key="10">
    <source>
        <dbReference type="SAM" id="SignalP"/>
    </source>
</evidence>
<sequence>MGTQMLMSTLLYYFNTVLLFHVVFCHCEFSHASSNAEHTFDGYTQYPYENLFTPLLKALSEHGRTRWNAELNQSVKPELKYMKYMVEVHKKSRGQRSLDSNDLFNTLRLIKPLEKCLNQRNEISMQDLSYKLDTVGDKEQLLKSVMLFSFDHDVAAPSPSLCYLNIKEREDANQCHLCPSTDHQVMFTVHHAYTPQWKNWVEVDITTLLLPILKIHKQTVHLLVHLNCSEGLGPLGEGGSATLFPSWSPPLLLYLNDTSKSARQKSVPPSRAGQRSPMDEPLTSAERSAFKLQQMLRRKRRLRRAPLKTKGAGQSLDLHLPELLPSSEYPTSDCALYDFKVGFSQLKLDHWIVFPPKYNPRYCRGTCPSTLGFFYHSPIHTMVQNIIYEKLDTTVPRPACVPSHYSPLSVMLFEEDGSYVYKQFDEMVATRCTCR</sequence>
<comment type="similarity">
    <text evidence="2 8">Belongs to the TGF-beta family.</text>
</comment>
<evidence type="ECO:0000256" key="1">
    <source>
        <dbReference type="ARBA" id="ARBA00004613"/>
    </source>
</evidence>
<evidence type="ECO:0000256" key="3">
    <source>
        <dbReference type="ARBA" id="ARBA00022525"/>
    </source>
</evidence>
<accession>A0A8C5BH29</accession>
<evidence type="ECO:0000313" key="13">
    <source>
        <dbReference type="Proteomes" id="UP000694546"/>
    </source>
</evidence>
<keyword evidence="6" id="KW-1015">Disulfide bond</keyword>
<reference evidence="12" key="2">
    <citation type="submission" date="2025-09" db="UniProtKB">
        <authorList>
            <consortium name="Ensembl"/>
        </authorList>
    </citation>
    <scope>IDENTIFICATION</scope>
</reference>
<dbReference type="Gene3D" id="2.10.90.10">
    <property type="entry name" value="Cystine-knot cytokines"/>
    <property type="match status" value="1"/>
</dbReference>
<dbReference type="PANTHER" id="PTHR11848:SF19">
    <property type="entry name" value="GROWTH_DIFFERENTIATION FACTOR 9"/>
    <property type="match status" value="1"/>
</dbReference>
<dbReference type="InterPro" id="IPR029034">
    <property type="entry name" value="Cystine-knot_cytokine"/>
</dbReference>
<organism evidence="12 13">
    <name type="scientific">Gadus morhua</name>
    <name type="common">Atlantic cod</name>
    <dbReference type="NCBI Taxonomy" id="8049"/>
    <lineage>
        <taxon>Eukaryota</taxon>
        <taxon>Metazoa</taxon>
        <taxon>Chordata</taxon>
        <taxon>Craniata</taxon>
        <taxon>Vertebrata</taxon>
        <taxon>Euteleostomi</taxon>
        <taxon>Actinopterygii</taxon>
        <taxon>Neopterygii</taxon>
        <taxon>Teleostei</taxon>
        <taxon>Neoteleostei</taxon>
        <taxon>Acanthomorphata</taxon>
        <taxon>Zeiogadaria</taxon>
        <taxon>Gadariae</taxon>
        <taxon>Gadiformes</taxon>
        <taxon>Gadoidei</taxon>
        <taxon>Gadidae</taxon>
        <taxon>Gadus</taxon>
    </lineage>
</organism>
<keyword evidence="3" id="KW-0964">Secreted</keyword>
<dbReference type="GO" id="GO:0005125">
    <property type="term" value="F:cytokine activity"/>
    <property type="evidence" value="ECO:0007669"/>
    <property type="project" value="TreeGrafter"/>
</dbReference>
<comment type="subcellular location">
    <subcellularLocation>
        <location evidence="1">Secreted</location>
    </subcellularLocation>
</comment>
<dbReference type="Pfam" id="PF00019">
    <property type="entry name" value="TGF_beta"/>
    <property type="match status" value="1"/>
</dbReference>
<dbReference type="GO" id="GO:0005615">
    <property type="term" value="C:extracellular space"/>
    <property type="evidence" value="ECO:0007669"/>
    <property type="project" value="TreeGrafter"/>
</dbReference>
<evidence type="ECO:0000313" key="12">
    <source>
        <dbReference type="Ensembl" id="ENSGMOP00000045483.1"/>
    </source>
</evidence>
<feature type="region of interest" description="Disordered" evidence="9">
    <location>
        <begin position="260"/>
        <end position="284"/>
    </location>
</feature>
<dbReference type="PANTHER" id="PTHR11848">
    <property type="entry name" value="TGF-BETA FAMILY"/>
    <property type="match status" value="1"/>
</dbReference>
<evidence type="ECO:0000256" key="2">
    <source>
        <dbReference type="ARBA" id="ARBA00006656"/>
    </source>
</evidence>
<keyword evidence="7" id="KW-0325">Glycoprotein</keyword>
<evidence type="ECO:0000256" key="5">
    <source>
        <dbReference type="ARBA" id="ARBA00023030"/>
    </source>
</evidence>
<keyword evidence="4 10" id="KW-0732">Signal</keyword>
<proteinExistence type="inferred from homology"/>
<dbReference type="RefSeq" id="XP_030225118.1">
    <property type="nucleotide sequence ID" value="XM_030369258.1"/>
</dbReference>
<reference evidence="12" key="1">
    <citation type="submission" date="2025-08" db="UniProtKB">
        <authorList>
            <consortium name="Ensembl"/>
        </authorList>
    </citation>
    <scope>IDENTIFICATION</scope>
</reference>
<feature type="signal peptide" evidence="10">
    <location>
        <begin position="1"/>
        <end position="25"/>
    </location>
</feature>
<evidence type="ECO:0000256" key="4">
    <source>
        <dbReference type="ARBA" id="ARBA00022729"/>
    </source>
</evidence>
<dbReference type="InterPro" id="IPR001839">
    <property type="entry name" value="TGF-b_C"/>
</dbReference>
<dbReference type="OMA" id="TWRICVC"/>
<protein>
    <recommendedName>
        <fullName evidence="11">TGF-beta family profile domain-containing protein</fullName>
    </recommendedName>
</protein>
<evidence type="ECO:0000256" key="8">
    <source>
        <dbReference type="RuleBase" id="RU000354"/>
    </source>
</evidence>
<keyword evidence="5 8" id="KW-0339">Growth factor</keyword>
<dbReference type="CTD" id="2661"/>
<keyword evidence="13" id="KW-1185">Reference proteome</keyword>
<dbReference type="KEGG" id="gmh:115552890"/>
<evidence type="ECO:0000256" key="6">
    <source>
        <dbReference type="ARBA" id="ARBA00023157"/>
    </source>
</evidence>
<dbReference type="Ensembl" id="ENSGMOT00000061630.1">
    <property type="protein sequence ID" value="ENSGMOP00000045483.1"/>
    <property type="gene ID" value="ENSGMOG00000032759.1"/>
</dbReference>
<evidence type="ECO:0000256" key="7">
    <source>
        <dbReference type="ARBA" id="ARBA00023180"/>
    </source>
</evidence>
<dbReference type="InterPro" id="IPR015615">
    <property type="entry name" value="TGF-beta-rel"/>
</dbReference>
<dbReference type="Proteomes" id="UP000694546">
    <property type="component" value="Chromosome 10"/>
</dbReference>
<dbReference type="PROSITE" id="PS00250">
    <property type="entry name" value="TGF_BETA_1"/>
    <property type="match status" value="1"/>
</dbReference>
<dbReference type="AlphaFoldDB" id="A0A8C5BH29"/>
<dbReference type="OrthoDB" id="6427922at2759"/>
<dbReference type="FunFam" id="2.10.90.10:FF:000012">
    <property type="entry name" value="Growth/differentiation factor 9 (Predicted)"/>
    <property type="match status" value="1"/>
</dbReference>
<gene>
    <name evidence="12" type="primary">gdf9</name>
</gene>
<feature type="chain" id="PRO_5034422173" description="TGF-beta family profile domain-containing protein" evidence="10">
    <location>
        <begin position="26"/>
        <end position="435"/>
    </location>
</feature>
<dbReference type="GeneID" id="115552890"/>
<dbReference type="PROSITE" id="PS51362">
    <property type="entry name" value="TGF_BETA_2"/>
    <property type="match status" value="1"/>
</dbReference>
<dbReference type="GO" id="GO:0008083">
    <property type="term" value="F:growth factor activity"/>
    <property type="evidence" value="ECO:0007669"/>
    <property type="project" value="UniProtKB-KW"/>
</dbReference>
<evidence type="ECO:0000259" key="11">
    <source>
        <dbReference type="PROSITE" id="PS51362"/>
    </source>
</evidence>
<dbReference type="SUPFAM" id="SSF57501">
    <property type="entry name" value="Cystine-knot cytokines"/>
    <property type="match status" value="1"/>
</dbReference>
<evidence type="ECO:0000256" key="9">
    <source>
        <dbReference type="SAM" id="MobiDB-lite"/>
    </source>
</evidence>
<feature type="domain" description="TGF-beta family profile" evidence="11">
    <location>
        <begin position="301"/>
        <end position="435"/>
    </location>
</feature>
<dbReference type="GeneTree" id="ENSGT00940000159784"/>
<dbReference type="InterPro" id="IPR017948">
    <property type="entry name" value="TGFb_CS"/>
</dbReference>
<dbReference type="SMART" id="SM00204">
    <property type="entry name" value="TGFB"/>
    <property type="match status" value="1"/>
</dbReference>